<dbReference type="GeneID" id="98144166"/>
<dbReference type="PROSITE" id="PS00624">
    <property type="entry name" value="GMC_OXRED_2"/>
    <property type="match status" value="1"/>
</dbReference>
<evidence type="ECO:0000256" key="1">
    <source>
        <dbReference type="ARBA" id="ARBA00010790"/>
    </source>
</evidence>
<name>A0ABR4LSF2_9EURO</name>
<evidence type="ECO:0000259" key="3">
    <source>
        <dbReference type="PROSITE" id="PS00623"/>
    </source>
</evidence>
<dbReference type="InterPro" id="IPR012132">
    <property type="entry name" value="GMC_OxRdtase"/>
</dbReference>
<dbReference type="PIRSF" id="PIRSF000137">
    <property type="entry name" value="Alcohol_oxidase"/>
    <property type="match status" value="1"/>
</dbReference>
<reference evidence="5 6" key="1">
    <citation type="submission" date="2024-07" db="EMBL/GenBank/DDBJ databases">
        <title>Section-level genome sequencing and comparative genomics of Aspergillus sections Usti and Cavernicolus.</title>
        <authorList>
            <consortium name="Lawrence Berkeley National Laboratory"/>
            <person name="Nybo J.L."/>
            <person name="Vesth T.C."/>
            <person name="Theobald S."/>
            <person name="Frisvad J.C."/>
            <person name="Larsen T.O."/>
            <person name="Kjaerboelling I."/>
            <person name="Rothschild-Mancinelli K."/>
            <person name="Lyhne E.K."/>
            <person name="Kogle M.E."/>
            <person name="Barry K."/>
            <person name="Clum A."/>
            <person name="Na H."/>
            <person name="Ledsgaard L."/>
            <person name="Lin J."/>
            <person name="Lipzen A."/>
            <person name="Kuo A."/>
            <person name="Riley R."/>
            <person name="Mondo S."/>
            <person name="Labutti K."/>
            <person name="Haridas S."/>
            <person name="Pangalinan J."/>
            <person name="Salamov A.A."/>
            <person name="Simmons B.A."/>
            <person name="Magnuson J.K."/>
            <person name="Chen J."/>
            <person name="Drula E."/>
            <person name="Henrissat B."/>
            <person name="Wiebenga A."/>
            <person name="Lubbers R.J."/>
            <person name="Gomes A.C."/>
            <person name="Macurrencykelacurrency M.R."/>
            <person name="Stajich J."/>
            <person name="Grigoriev I.V."/>
            <person name="Mortensen U.H."/>
            <person name="De Vries R.P."/>
            <person name="Baker S.E."/>
            <person name="Andersen M.R."/>
        </authorList>
    </citation>
    <scope>NUCLEOTIDE SEQUENCE [LARGE SCALE GENOMIC DNA]</scope>
    <source>
        <strain evidence="5 6">CBS 449.75</strain>
    </source>
</reference>
<evidence type="ECO:0000259" key="4">
    <source>
        <dbReference type="PROSITE" id="PS00624"/>
    </source>
</evidence>
<dbReference type="Pfam" id="PF00732">
    <property type="entry name" value="GMC_oxred_N"/>
    <property type="match status" value="1"/>
</dbReference>
<feature type="domain" description="Glucose-methanol-choline oxidoreductase N-terminal" evidence="3">
    <location>
        <begin position="88"/>
        <end position="111"/>
    </location>
</feature>
<dbReference type="EMBL" id="JBFXLQ010000019">
    <property type="protein sequence ID" value="KAL2867444.1"/>
    <property type="molecule type" value="Genomic_DNA"/>
</dbReference>
<dbReference type="RefSeq" id="XP_070886423.1">
    <property type="nucleotide sequence ID" value="XM_071029094.1"/>
</dbReference>
<evidence type="ECO:0000256" key="2">
    <source>
        <dbReference type="RuleBase" id="RU003968"/>
    </source>
</evidence>
<sequence length="600" mass="65286">MPLYTELPPHVKAVDILVAGGGTAGCIVASRLADTDPNLSILVLEAGPNGAGNPLVDYPAFFFGNLHPTSSTATFYKSSKPDMVVPTAKVLGGGSAINMMQYSRAQREDWDSWQTPGWSADEILPFARKLETYHGPGAKEVHGSDGPIHVSAGTFVSRRFQDGFVSAADQLGWPEANDLSGFDDRIGVQRALRYTSPDGKRQDTASRYLRPRLEDGKHPNLHVAVESRVVKLLVENGKVTGVVYRPKGDDNGIDRTVLVRRQVVVSAGAFGTPAILERSGIGNPDVLKRAGITEVVADVPGVGHGYQDHNLLIYTYKSALDPEETLDALNRGSLDPEELIKDRHRILGWNGQDATSKIRPNQRDIDSFDSKLKELWNKDYASNPNKPLMIMAPVCLYPAQPDQMPPGQSFALTLFTVYPLSRGHVHITGRGLDDPVDFNAGFFSDPNGIDVKKHRWAYKKQREIARRIPVFRGEYPENHPAFPAASKAAVIDHIEGPPDTEIQDVEYSAADDAAIDDFVRKNVGSTWHSLGTCRMAPREEDGVVDASLSVYGVQGLKVADLSIVPRNVAANTNNTALVIGEKAADILIKELGLGTSSSNM</sequence>
<evidence type="ECO:0000313" key="5">
    <source>
        <dbReference type="EMBL" id="KAL2867444.1"/>
    </source>
</evidence>
<dbReference type="PROSITE" id="PS00623">
    <property type="entry name" value="GMC_OXRED_1"/>
    <property type="match status" value="1"/>
</dbReference>
<comment type="similarity">
    <text evidence="1 2">Belongs to the GMC oxidoreductase family.</text>
</comment>
<dbReference type="PANTHER" id="PTHR11552">
    <property type="entry name" value="GLUCOSE-METHANOL-CHOLINE GMC OXIDOREDUCTASE"/>
    <property type="match status" value="1"/>
</dbReference>
<organism evidence="5 6">
    <name type="scientific">Aspergillus lucknowensis</name>
    <dbReference type="NCBI Taxonomy" id="176173"/>
    <lineage>
        <taxon>Eukaryota</taxon>
        <taxon>Fungi</taxon>
        <taxon>Dikarya</taxon>
        <taxon>Ascomycota</taxon>
        <taxon>Pezizomycotina</taxon>
        <taxon>Eurotiomycetes</taxon>
        <taxon>Eurotiomycetidae</taxon>
        <taxon>Eurotiales</taxon>
        <taxon>Aspergillaceae</taxon>
        <taxon>Aspergillus</taxon>
        <taxon>Aspergillus subgen. Nidulantes</taxon>
    </lineage>
</organism>
<protein>
    <recommendedName>
        <fullName evidence="3 4">Glucose-methanol-choline oxidoreductase N-terminal domain-containing protein</fullName>
    </recommendedName>
</protein>
<proteinExistence type="inferred from homology"/>
<keyword evidence="6" id="KW-1185">Reference proteome</keyword>
<gene>
    <name evidence="5" type="ORF">BJX67DRAFT_353105</name>
</gene>
<keyword evidence="2" id="KW-0285">Flavoprotein</keyword>
<dbReference type="Gene3D" id="3.50.50.60">
    <property type="entry name" value="FAD/NAD(P)-binding domain"/>
    <property type="match status" value="1"/>
</dbReference>
<dbReference type="SUPFAM" id="SSF54373">
    <property type="entry name" value="FAD-linked reductases, C-terminal domain"/>
    <property type="match status" value="1"/>
</dbReference>
<dbReference type="Gene3D" id="3.30.560.10">
    <property type="entry name" value="Glucose Oxidase, domain 3"/>
    <property type="match status" value="1"/>
</dbReference>
<dbReference type="PANTHER" id="PTHR11552:SF78">
    <property type="entry name" value="GLUCOSE-METHANOL-CHOLINE OXIDOREDUCTASE N-TERMINAL DOMAIN-CONTAINING PROTEIN"/>
    <property type="match status" value="1"/>
</dbReference>
<feature type="domain" description="Glucose-methanol-choline oxidoreductase N-terminal" evidence="4">
    <location>
        <begin position="268"/>
        <end position="282"/>
    </location>
</feature>
<dbReference type="SUPFAM" id="SSF51905">
    <property type="entry name" value="FAD/NAD(P)-binding domain"/>
    <property type="match status" value="1"/>
</dbReference>
<dbReference type="InterPro" id="IPR000172">
    <property type="entry name" value="GMC_OxRdtase_N"/>
</dbReference>
<dbReference type="InterPro" id="IPR036188">
    <property type="entry name" value="FAD/NAD-bd_sf"/>
</dbReference>
<dbReference type="InterPro" id="IPR007867">
    <property type="entry name" value="GMC_OxRtase_C"/>
</dbReference>
<dbReference type="Pfam" id="PF05199">
    <property type="entry name" value="GMC_oxred_C"/>
    <property type="match status" value="1"/>
</dbReference>
<dbReference type="Proteomes" id="UP001610432">
    <property type="component" value="Unassembled WGS sequence"/>
</dbReference>
<comment type="caution">
    <text evidence="5">The sequence shown here is derived from an EMBL/GenBank/DDBJ whole genome shotgun (WGS) entry which is preliminary data.</text>
</comment>
<evidence type="ECO:0000313" key="6">
    <source>
        <dbReference type="Proteomes" id="UP001610432"/>
    </source>
</evidence>
<accession>A0ABR4LSF2</accession>
<keyword evidence="2" id="KW-0274">FAD</keyword>